<dbReference type="FunCoup" id="A0A1U8BPL0">
    <property type="interactions" value="445"/>
</dbReference>
<evidence type="ECO:0000313" key="3">
    <source>
        <dbReference type="Proteomes" id="UP000189703"/>
    </source>
</evidence>
<dbReference type="CDD" id="cd01098">
    <property type="entry name" value="PAN_AP_plant"/>
    <property type="match status" value="1"/>
</dbReference>
<dbReference type="Proteomes" id="UP000189703">
    <property type="component" value="Unplaced"/>
</dbReference>
<gene>
    <name evidence="4" type="primary">LOC104613123</name>
</gene>
<dbReference type="InParanoid" id="A0A1U8BPL0"/>
<evidence type="ECO:0000313" key="4">
    <source>
        <dbReference type="RefSeq" id="XP_010279127.1"/>
    </source>
</evidence>
<dbReference type="RefSeq" id="XP_010279127.1">
    <property type="nucleotide sequence ID" value="XM_010280825.2"/>
</dbReference>
<keyword evidence="1" id="KW-0732">Signal</keyword>
<dbReference type="CDD" id="cd00028">
    <property type="entry name" value="B_lectin"/>
    <property type="match status" value="1"/>
</dbReference>
<dbReference type="InterPro" id="IPR035446">
    <property type="entry name" value="SLSG/EP1"/>
</dbReference>
<feature type="signal peptide" evidence="1">
    <location>
        <begin position="1"/>
        <end position="23"/>
    </location>
</feature>
<dbReference type="AlphaFoldDB" id="A0A1U8BPL0"/>
<feature type="chain" id="PRO_5010529442" evidence="1">
    <location>
        <begin position="24"/>
        <end position="445"/>
    </location>
</feature>
<dbReference type="InterPro" id="IPR036426">
    <property type="entry name" value="Bulb-type_lectin_dom_sf"/>
</dbReference>
<dbReference type="Pfam" id="PF01453">
    <property type="entry name" value="B_lectin"/>
    <property type="match status" value="1"/>
</dbReference>
<sequence>MSSSSPISIFFLLIFLLFFLAQAIVPPSKTFKFVNEGEFGQHYVEYYADYRLLPLAAPSPFALCFYTSVPHKYTLAMRMGVNTEGEPMRWVWEANRGNPVGEGATLTFGADGNLVLADADGRIAWQTGTANKGVVDLQVLPNGNLVLLDRRRRFVWQSFDHPTDTLFIGQLLRPGGPNKLVSRASIEDNSEGPYSLVLEEKRLALYLKSNNSANPILYYTSEDLGVQDGSLTKVAFTSSPTFKVREYELRLDIDVDNSTVHVMNTILATPKYNSTLSILRLEWDGNLRVHTYYDLSRFHAWELSLALFDRNVDIFDNTRRESECHWPSKCGSLGVCEDDQCVACPRTQGLIGWSKSCAPPALPPCKAGAKVDYYKVEGVEHWMNKYYEGDGPTKLADCKDKCSKDCGCLGFFYKEESSTCLVVPELGTLAKVSNPSHVGYIKISN</sequence>
<accession>A0A1U8BPL0</accession>
<dbReference type="PANTHER" id="PTHR32444:SF10">
    <property type="entry name" value="CURCULIN-LIKE (MANNOSE-BINDING) LECTIN FAMILY PROTEIN-RELATED"/>
    <property type="match status" value="1"/>
</dbReference>
<proteinExistence type="predicted"/>
<feature type="domain" description="Bulb-type lectin" evidence="2">
    <location>
        <begin position="38"/>
        <end position="160"/>
    </location>
</feature>
<dbReference type="SUPFAM" id="SSF51110">
    <property type="entry name" value="alpha-D-mannose-specific plant lectins"/>
    <property type="match status" value="1"/>
</dbReference>
<dbReference type="Gene3D" id="2.90.10.10">
    <property type="entry name" value="Bulb-type lectin domain"/>
    <property type="match status" value="1"/>
</dbReference>
<dbReference type="OMA" id="CPTENGL"/>
<protein>
    <submittedName>
        <fullName evidence="4">Epidermis-specific secreted glycoprotein EP1-like</fullName>
    </submittedName>
</protein>
<dbReference type="SMART" id="SM00108">
    <property type="entry name" value="B_lectin"/>
    <property type="match status" value="1"/>
</dbReference>
<evidence type="ECO:0000259" key="2">
    <source>
        <dbReference type="PROSITE" id="PS50927"/>
    </source>
</evidence>
<reference evidence="4" key="1">
    <citation type="submission" date="2025-08" db="UniProtKB">
        <authorList>
            <consortium name="RefSeq"/>
        </authorList>
    </citation>
    <scope>IDENTIFICATION</scope>
</reference>
<evidence type="ECO:0000256" key="1">
    <source>
        <dbReference type="SAM" id="SignalP"/>
    </source>
</evidence>
<dbReference type="eggNOG" id="ENOG502QWJD">
    <property type="taxonomic scope" value="Eukaryota"/>
</dbReference>
<name>A0A1U8BPL0_NELNU</name>
<dbReference type="PROSITE" id="PS50927">
    <property type="entry name" value="BULB_LECTIN"/>
    <property type="match status" value="1"/>
</dbReference>
<dbReference type="PIRSF" id="PIRSF002686">
    <property type="entry name" value="SLG"/>
    <property type="match status" value="1"/>
</dbReference>
<organism evidence="3 4">
    <name type="scientific">Nelumbo nucifera</name>
    <name type="common">Sacred lotus</name>
    <dbReference type="NCBI Taxonomy" id="4432"/>
    <lineage>
        <taxon>Eukaryota</taxon>
        <taxon>Viridiplantae</taxon>
        <taxon>Streptophyta</taxon>
        <taxon>Embryophyta</taxon>
        <taxon>Tracheophyta</taxon>
        <taxon>Spermatophyta</taxon>
        <taxon>Magnoliopsida</taxon>
        <taxon>Proteales</taxon>
        <taxon>Nelumbonaceae</taxon>
        <taxon>Nelumbo</taxon>
    </lineage>
</organism>
<keyword evidence="3" id="KW-1185">Reference proteome</keyword>
<dbReference type="GeneID" id="104613123"/>
<dbReference type="KEGG" id="nnu:104613123"/>
<dbReference type="OrthoDB" id="1884773at2759"/>
<dbReference type="InterPro" id="IPR001480">
    <property type="entry name" value="Bulb-type_lectin_dom"/>
</dbReference>
<dbReference type="PANTHER" id="PTHR32444">
    <property type="entry name" value="BULB-TYPE LECTIN DOMAIN-CONTAINING PROTEIN"/>
    <property type="match status" value="1"/>
</dbReference>